<dbReference type="EMBL" id="JABWDY010039963">
    <property type="protein sequence ID" value="KAF5178517.1"/>
    <property type="molecule type" value="Genomic_DNA"/>
</dbReference>
<dbReference type="Pfam" id="PF02536">
    <property type="entry name" value="mTERF"/>
    <property type="match status" value="1"/>
</dbReference>
<keyword evidence="2" id="KW-0804">Transcription</keyword>
<dbReference type="Gene3D" id="1.25.70.10">
    <property type="entry name" value="Transcription termination factor 3, mitochondrial"/>
    <property type="match status" value="1"/>
</dbReference>
<keyword evidence="3" id="KW-0809">Transit peptide</keyword>
<sequence length="168" mass="19408">MIRNSRFSETVKEIMRMGLDPSKGSFVTAIGVLSSLSKSSWEAKLEIYKRWGWSEDEVLSIFRKQPICMKSSEKKIMCIMKLLVTKMGYDKCQCLQNPVILMLSYKKRILPRCSVIKVLISNGLVEKDRSLGTMLYMSEKDFLQKYVTNFVEKNPDLLNVYQGKTNVL</sequence>
<reference evidence="4 5" key="1">
    <citation type="submission" date="2020-06" db="EMBL/GenBank/DDBJ databases">
        <title>Transcriptomic and genomic resources for Thalictrum thalictroides and T. hernandezii: Facilitating candidate gene discovery in an emerging model plant lineage.</title>
        <authorList>
            <person name="Arias T."/>
            <person name="Riano-Pachon D.M."/>
            <person name="Di Stilio V.S."/>
        </authorList>
    </citation>
    <scope>NUCLEOTIDE SEQUENCE [LARGE SCALE GENOMIC DNA]</scope>
    <source>
        <strain evidence="5">cv. WT478/WT964</strain>
        <tissue evidence="4">Leaves</tissue>
    </source>
</reference>
<comment type="caution">
    <text evidence="4">The sequence shown here is derived from an EMBL/GenBank/DDBJ whole genome shotgun (WGS) entry which is preliminary data.</text>
</comment>
<proteinExistence type="inferred from homology"/>
<organism evidence="4 5">
    <name type="scientific">Thalictrum thalictroides</name>
    <name type="common">Rue-anemone</name>
    <name type="synonym">Anemone thalictroides</name>
    <dbReference type="NCBI Taxonomy" id="46969"/>
    <lineage>
        <taxon>Eukaryota</taxon>
        <taxon>Viridiplantae</taxon>
        <taxon>Streptophyta</taxon>
        <taxon>Embryophyta</taxon>
        <taxon>Tracheophyta</taxon>
        <taxon>Spermatophyta</taxon>
        <taxon>Magnoliopsida</taxon>
        <taxon>Ranunculales</taxon>
        <taxon>Ranunculaceae</taxon>
        <taxon>Thalictroideae</taxon>
        <taxon>Thalictrum</taxon>
    </lineage>
</organism>
<evidence type="ECO:0000313" key="4">
    <source>
        <dbReference type="EMBL" id="KAF5178517.1"/>
    </source>
</evidence>
<dbReference type="InterPro" id="IPR003690">
    <property type="entry name" value="MTERF"/>
</dbReference>
<protein>
    <submittedName>
        <fullName evidence="4">Mitochondrial transcription termination factor family protein</fullName>
    </submittedName>
</protein>
<dbReference type="PANTHER" id="PTHR13068">
    <property type="entry name" value="CGI-12 PROTEIN-RELATED"/>
    <property type="match status" value="1"/>
</dbReference>
<keyword evidence="2" id="KW-0805">Transcription regulation</keyword>
<evidence type="ECO:0000313" key="5">
    <source>
        <dbReference type="Proteomes" id="UP000554482"/>
    </source>
</evidence>
<name>A0A7J6V0X0_THATH</name>
<evidence type="ECO:0000256" key="3">
    <source>
        <dbReference type="ARBA" id="ARBA00022946"/>
    </source>
</evidence>
<keyword evidence="5" id="KW-1185">Reference proteome</keyword>
<dbReference type="AlphaFoldDB" id="A0A7J6V0X0"/>
<dbReference type="InterPro" id="IPR038538">
    <property type="entry name" value="MTERF_sf"/>
</dbReference>
<evidence type="ECO:0000256" key="1">
    <source>
        <dbReference type="ARBA" id="ARBA00007692"/>
    </source>
</evidence>
<dbReference type="FunFam" id="1.25.70.10:FF:000001">
    <property type="entry name" value="Mitochondrial transcription termination factor-like"/>
    <property type="match status" value="1"/>
</dbReference>
<dbReference type="OrthoDB" id="637682at2759"/>
<comment type="similarity">
    <text evidence="1">Belongs to the mTERF family.</text>
</comment>
<dbReference type="PANTHER" id="PTHR13068:SF133">
    <property type="entry name" value="MITOCHONDRIAL TRANSCRIPTION TERMINATION FACTOR FAMILY PROTEIN"/>
    <property type="match status" value="1"/>
</dbReference>
<dbReference type="GO" id="GO:0006353">
    <property type="term" value="P:DNA-templated transcription termination"/>
    <property type="evidence" value="ECO:0007669"/>
    <property type="project" value="UniProtKB-KW"/>
</dbReference>
<gene>
    <name evidence="4" type="ORF">FRX31_031897</name>
</gene>
<dbReference type="Proteomes" id="UP000554482">
    <property type="component" value="Unassembled WGS sequence"/>
</dbReference>
<evidence type="ECO:0000256" key="2">
    <source>
        <dbReference type="ARBA" id="ARBA00022472"/>
    </source>
</evidence>
<dbReference type="GO" id="GO:0003676">
    <property type="term" value="F:nucleic acid binding"/>
    <property type="evidence" value="ECO:0007669"/>
    <property type="project" value="InterPro"/>
</dbReference>
<keyword evidence="2" id="KW-0806">Transcription termination</keyword>
<accession>A0A7J6V0X0</accession>